<dbReference type="PROSITE" id="PS51819">
    <property type="entry name" value="VOC"/>
    <property type="match status" value="1"/>
</dbReference>
<dbReference type="PANTHER" id="PTHR36503:SF1">
    <property type="entry name" value="BLR2520 PROTEIN"/>
    <property type="match status" value="1"/>
</dbReference>
<dbReference type="InterPro" id="IPR004360">
    <property type="entry name" value="Glyas_Fos-R_dOase_dom"/>
</dbReference>
<gene>
    <name evidence="2" type="ORF">IHQ68_06595</name>
</gene>
<name>A0ABU1DDU3_9HYPH</name>
<dbReference type="Proteomes" id="UP001181622">
    <property type="component" value="Unassembled WGS sequence"/>
</dbReference>
<dbReference type="PANTHER" id="PTHR36503">
    <property type="entry name" value="BLR2520 PROTEIN"/>
    <property type="match status" value="1"/>
</dbReference>
<keyword evidence="3" id="KW-1185">Reference proteome</keyword>
<dbReference type="InterPro" id="IPR037523">
    <property type="entry name" value="VOC_core"/>
</dbReference>
<evidence type="ECO:0000259" key="1">
    <source>
        <dbReference type="PROSITE" id="PS51819"/>
    </source>
</evidence>
<proteinExistence type="predicted"/>
<protein>
    <submittedName>
        <fullName evidence="2">VOC family protein</fullName>
    </submittedName>
</protein>
<dbReference type="Pfam" id="PF00903">
    <property type="entry name" value="Glyoxalase"/>
    <property type="match status" value="1"/>
</dbReference>
<dbReference type="InterPro" id="IPR029068">
    <property type="entry name" value="Glyas_Bleomycin-R_OHBP_Dase"/>
</dbReference>
<evidence type="ECO:0000313" key="2">
    <source>
        <dbReference type="EMBL" id="MDR4306285.1"/>
    </source>
</evidence>
<comment type="caution">
    <text evidence="2">The sequence shown here is derived from an EMBL/GenBank/DDBJ whole genome shotgun (WGS) entry which is preliminary data.</text>
</comment>
<dbReference type="RefSeq" id="WP_309390032.1">
    <property type="nucleotide sequence ID" value="NZ_JADBEO010000010.1"/>
</dbReference>
<evidence type="ECO:0000313" key="3">
    <source>
        <dbReference type="Proteomes" id="UP001181622"/>
    </source>
</evidence>
<sequence length="149" mass="16406">MHNQDPQNQTSQQQMSVVTLGVADLTRSKRFYVDGFGWRPVFENEEIVFYQMNGFVFGTWLKDRLAADSRREAGGSAGFSLGHNVATEQAVDTILARLASHGGRLLRAADAPPHGGRRGYVADPDGHAWEIAWNPAFPISPEGYVTFGL</sequence>
<dbReference type="EMBL" id="JADBEO010000010">
    <property type="protein sequence ID" value="MDR4306285.1"/>
    <property type="molecule type" value="Genomic_DNA"/>
</dbReference>
<dbReference type="SUPFAM" id="SSF54593">
    <property type="entry name" value="Glyoxalase/Bleomycin resistance protein/Dihydroxybiphenyl dioxygenase"/>
    <property type="match status" value="1"/>
</dbReference>
<feature type="domain" description="VOC" evidence="1">
    <location>
        <begin position="14"/>
        <end position="134"/>
    </location>
</feature>
<reference evidence="2" key="1">
    <citation type="submission" date="2020-10" db="EMBL/GenBank/DDBJ databases">
        <authorList>
            <person name="Abbas A."/>
            <person name="Razzaq R."/>
            <person name="Waqas M."/>
            <person name="Abbas N."/>
            <person name="Nielsen T.K."/>
            <person name="Hansen L.H."/>
            <person name="Hussain S."/>
            <person name="Shahid M."/>
        </authorList>
    </citation>
    <scope>NUCLEOTIDE SEQUENCE</scope>
    <source>
        <strain evidence="2">S14</strain>
    </source>
</reference>
<accession>A0ABU1DDU3</accession>
<dbReference type="Gene3D" id="3.10.180.10">
    <property type="entry name" value="2,3-Dihydroxybiphenyl 1,2-Dioxygenase, domain 1"/>
    <property type="match status" value="1"/>
</dbReference>
<organism evidence="2 3">
    <name type="scientific">Chelatococcus sambhunathii</name>
    <dbReference type="NCBI Taxonomy" id="363953"/>
    <lineage>
        <taxon>Bacteria</taxon>
        <taxon>Pseudomonadati</taxon>
        <taxon>Pseudomonadota</taxon>
        <taxon>Alphaproteobacteria</taxon>
        <taxon>Hyphomicrobiales</taxon>
        <taxon>Chelatococcaceae</taxon>
        <taxon>Chelatococcus</taxon>
    </lineage>
</organism>